<dbReference type="GO" id="GO:0015288">
    <property type="term" value="F:porin activity"/>
    <property type="evidence" value="ECO:0007669"/>
    <property type="project" value="UniProtKB-KW"/>
</dbReference>
<dbReference type="InterPro" id="IPR023614">
    <property type="entry name" value="Porin_dom_sf"/>
</dbReference>
<keyword evidence="10" id="KW-0998">Cell outer membrane</keyword>
<keyword evidence="8" id="KW-0626">Porin</keyword>
<keyword evidence="3" id="KW-0813">Transport</keyword>
<comment type="subcellular location">
    <subcellularLocation>
        <location evidence="1">Cell outer membrane</location>
        <topology evidence="1">Multi-pass membrane protein</topology>
    </subcellularLocation>
</comment>
<dbReference type="InterPro" id="IPR050298">
    <property type="entry name" value="Gram-neg_bact_OMP"/>
</dbReference>
<dbReference type="PANTHER" id="PTHR34501:SF9">
    <property type="entry name" value="MAJOR OUTER MEMBRANE PROTEIN P.IA"/>
    <property type="match status" value="1"/>
</dbReference>
<feature type="signal peptide" evidence="11">
    <location>
        <begin position="1"/>
        <end position="31"/>
    </location>
</feature>
<dbReference type="SUPFAM" id="SSF56935">
    <property type="entry name" value="Porins"/>
    <property type="match status" value="1"/>
</dbReference>
<keyword evidence="7" id="KW-0406">Ion transport</keyword>
<organism evidence="13 14">
    <name type="scientific">Paraburkholderia pallida</name>
    <dbReference type="NCBI Taxonomy" id="2547399"/>
    <lineage>
        <taxon>Bacteria</taxon>
        <taxon>Pseudomonadati</taxon>
        <taxon>Pseudomonadota</taxon>
        <taxon>Betaproteobacteria</taxon>
        <taxon>Burkholderiales</taxon>
        <taxon>Burkholderiaceae</taxon>
        <taxon>Paraburkholderia</taxon>
    </lineage>
</organism>
<evidence type="ECO:0000256" key="2">
    <source>
        <dbReference type="ARBA" id="ARBA00011233"/>
    </source>
</evidence>
<evidence type="ECO:0000256" key="4">
    <source>
        <dbReference type="ARBA" id="ARBA00022452"/>
    </source>
</evidence>
<dbReference type="Gene3D" id="2.40.160.10">
    <property type="entry name" value="Porin"/>
    <property type="match status" value="1"/>
</dbReference>
<dbReference type="EMBL" id="CP038150">
    <property type="protein sequence ID" value="QBR02228.1"/>
    <property type="molecule type" value="Genomic_DNA"/>
</dbReference>
<dbReference type="OrthoDB" id="8576858at2"/>
<dbReference type="PANTHER" id="PTHR34501">
    <property type="entry name" value="PROTEIN YDDL-RELATED"/>
    <property type="match status" value="1"/>
</dbReference>
<dbReference type="AlphaFoldDB" id="A0A4P7D2R1"/>
<keyword evidence="14" id="KW-1185">Reference proteome</keyword>
<evidence type="ECO:0000256" key="5">
    <source>
        <dbReference type="ARBA" id="ARBA00022692"/>
    </source>
</evidence>
<dbReference type="InterPro" id="IPR033900">
    <property type="entry name" value="Gram_neg_porin_domain"/>
</dbReference>
<feature type="domain" description="Porin" evidence="12">
    <location>
        <begin position="21"/>
        <end position="342"/>
    </location>
</feature>
<evidence type="ECO:0000256" key="7">
    <source>
        <dbReference type="ARBA" id="ARBA00023065"/>
    </source>
</evidence>
<reference evidence="13 14" key="1">
    <citation type="submission" date="2019-03" db="EMBL/GenBank/DDBJ databases">
        <title>Paraburkholderia sp. 7MH5, isolated from subtropical forest soil.</title>
        <authorList>
            <person name="Gao Z.-H."/>
            <person name="Qiu L.-H."/>
        </authorList>
    </citation>
    <scope>NUCLEOTIDE SEQUENCE [LARGE SCALE GENOMIC DNA]</scope>
    <source>
        <strain evidence="13 14">7MH5</strain>
    </source>
</reference>
<dbReference type="GO" id="GO:0006811">
    <property type="term" value="P:monoatomic ion transport"/>
    <property type="evidence" value="ECO:0007669"/>
    <property type="project" value="UniProtKB-KW"/>
</dbReference>
<dbReference type="GO" id="GO:0046930">
    <property type="term" value="C:pore complex"/>
    <property type="evidence" value="ECO:0007669"/>
    <property type="project" value="UniProtKB-KW"/>
</dbReference>
<evidence type="ECO:0000256" key="10">
    <source>
        <dbReference type="ARBA" id="ARBA00023237"/>
    </source>
</evidence>
<keyword evidence="5" id="KW-0812">Transmembrane</keyword>
<dbReference type="GO" id="GO:0009279">
    <property type="term" value="C:cell outer membrane"/>
    <property type="evidence" value="ECO:0007669"/>
    <property type="project" value="UniProtKB-SubCell"/>
</dbReference>
<protein>
    <submittedName>
        <fullName evidence="13">Porin</fullName>
    </submittedName>
</protein>
<evidence type="ECO:0000256" key="1">
    <source>
        <dbReference type="ARBA" id="ARBA00004571"/>
    </source>
</evidence>
<gene>
    <name evidence="13" type="ORF">E1956_34590</name>
</gene>
<dbReference type="Pfam" id="PF13609">
    <property type="entry name" value="Porin_4"/>
    <property type="match status" value="1"/>
</dbReference>
<name>A0A4P7D2R1_9BURK</name>
<dbReference type="KEGG" id="ppai:E1956_34590"/>
<keyword evidence="6 11" id="KW-0732">Signal</keyword>
<evidence type="ECO:0000256" key="3">
    <source>
        <dbReference type="ARBA" id="ARBA00022448"/>
    </source>
</evidence>
<keyword evidence="9" id="KW-0472">Membrane</keyword>
<dbReference type="Proteomes" id="UP000295727">
    <property type="component" value="Chromosome 3"/>
</dbReference>
<sequence length="380" mass="40778">MERPGDKMHNKTTAVVFGTLIASFCATQAYAQSSITLYGILDEFVGYQSAKSGGKNTSLTTLGNNGELTSRWGIRGSEDLGGGYRTTFDLENGFDPGTGKQQNAYRFFDRQAWVGVAAPYGEIRFGRQNTPMFAWSGNMDAFGAATYGSGFNDFANWLARVDNDISYLSPKLGTTQVELHYSVGGQPGTLAGNAVYQAGVQTTLGPVYVAVAYLNAANSTTSNRVQEIMAGGNYDYGWGKIYFGYFRANDVISATTGNALSNPAGKYDPSVGPVGNTPGNWHSTYSISADYRFNPFLSVGAGYAYIKDSSSLGNDASQMSAIVNYDLSKRTRLYGVVSRLNNYKGAQFKMAGASITTGSFLTPDAGQNETGVQIGIRHLF</sequence>
<evidence type="ECO:0000256" key="8">
    <source>
        <dbReference type="ARBA" id="ARBA00023114"/>
    </source>
</evidence>
<feature type="chain" id="PRO_5020825642" evidence="11">
    <location>
        <begin position="32"/>
        <end position="380"/>
    </location>
</feature>
<keyword evidence="4" id="KW-1134">Transmembrane beta strand</keyword>
<comment type="subunit">
    <text evidence="2">Homotrimer.</text>
</comment>
<evidence type="ECO:0000313" key="13">
    <source>
        <dbReference type="EMBL" id="QBR02228.1"/>
    </source>
</evidence>
<accession>A0A4P7D2R1</accession>
<proteinExistence type="predicted"/>
<evidence type="ECO:0000256" key="9">
    <source>
        <dbReference type="ARBA" id="ARBA00023136"/>
    </source>
</evidence>
<evidence type="ECO:0000313" key="14">
    <source>
        <dbReference type="Proteomes" id="UP000295727"/>
    </source>
</evidence>
<evidence type="ECO:0000256" key="11">
    <source>
        <dbReference type="SAM" id="SignalP"/>
    </source>
</evidence>
<evidence type="ECO:0000256" key="6">
    <source>
        <dbReference type="ARBA" id="ARBA00022729"/>
    </source>
</evidence>
<dbReference type="CDD" id="cd00342">
    <property type="entry name" value="gram_neg_porins"/>
    <property type="match status" value="1"/>
</dbReference>
<evidence type="ECO:0000259" key="12">
    <source>
        <dbReference type="Pfam" id="PF13609"/>
    </source>
</evidence>